<organism evidence="2 3">
    <name type="scientific">Luteimicrobium album</name>
    <dbReference type="NCBI Taxonomy" id="1054550"/>
    <lineage>
        <taxon>Bacteria</taxon>
        <taxon>Bacillati</taxon>
        <taxon>Actinomycetota</taxon>
        <taxon>Actinomycetes</taxon>
        <taxon>Micrococcales</taxon>
        <taxon>Luteimicrobium</taxon>
    </lineage>
</organism>
<gene>
    <name evidence="2" type="ORF">GCM10025864_08550</name>
</gene>
<comment type="caution">
    <text evidence="2">The sequence shown here is derived from an EMBL/GenBank/DDBJ whole genome shotgun (WGS) entry which is preliminary data.</text>
</comment>
<protein>
    <recommendedName>
        <fullName evidence="4">Secreted protein</fullName>
    </recommendedName>
</protein>
<evidence type="ECO:0000256" key="1">
    <source>
        <dbReference type="SAM" id="MobiDB-lite"/>
    </source>
</evidence>
<proteinExistence type="predicted"/>
<feature type="region of interest" description="Disordered" evidence="1">
    <location>
        <begin position="1"/>
        <end position="20"/>
    </location>
</feature>
<sequence>MTTTPDPLAGDVPTEPAPRTGWRRFTPWLAALLAVVVVVGWQVVSRNPSLEAEGTTWSSPTTVTCGDRGVSLHASDDENVTDGSPLYAVLVRNASQFPVKLSTDSPAGFRVTFSGVVDAQAPRGEVPKATTDTLSLPTGQLAYLVVSAASPLPETLDGGGTVAEQVKLHTTTLGTTTSQSFELPDQVMIYAGDTPPQGYSCS</sequence>
<reference evidence="3" key="1">
    <citation type="journal article" date="2019" name="Int. J. Syst. Evol. Microbiol.">
        <title>The Global Catalogue of Microorganisms (GCM) 10K type strain sequencing project: providing services to taxonomists for standard genome sequencing and annotation.</title>
        <authorList>
            <consortium name="The Broad Institute Genomics Platform"/>
            <consortium name="The Broad Institute Genome Sequencing Center for Infectious Disease"/>
            <person name="Wu L."/>
            <person name="Ma J."/>
        </authorList>
    </citation>
    <scope>NUCLEOTIDE SEQUENCE [LARGE SCALE GENOMIC DNA]</scope>
    <source>
        <strain evidence="3">NBRC 106348</strain>
    </source>
</reference>
<evidence type="ECO:0000313" key="2">
    <source>
        <dbReference type="EMBL" id="GMA23096.1"/>
    </source>
</evidence>
<evidence type="ECO:0000313" key="3">
    <source>
        <dbReference type="Proteomes" id="UP001157091"/>
    </source>
</evidence>
<dbReference type="EMBL" id="BSUK01000001">
    <property type="protein sequence ID" value="GMA23096.1"/>
    <property type="molecule type" value="Genomic_DNA"/>
</dbReference>
<name>A0ABQ6HX82_9MICO</name>
<dbReference type="RefSeq" id="WP_284292183.1">
    <property type="nucleotide sequence ID" value="NZ_BSUK01000001.1"/>
</dbReference>
<evidence type="ECO:0008006" key="4">
    <source>
        <dbReference type="Google" id="ProtNLM"/>
    </source>
</evidence>
<keyword evidence="3" id="KW-1185">Reference proteome</keyword>
<dbReference type="Proteomes" id="UP001157091">
    <property type="component" value="Unassembled WGS sequence"/>
</dbReference>
<accession>A0ABQ6HX82</accession>